<dbReference type="PRINTS" id="PR00039">
    <property type="entry name" value="HTHLYSR"/>
</dbReference>
<comment type="caution">
    <text evidence="7">The sequence shown here is derived from an EMBL/GenBank/DDBJ whole genome shotgun (WGS) entry which is preliminary data.</text>
</comment>
<organism evidence="7 8">
    <name type="scientific">Paenibacillus artemisiicola</name>
    <dbReference type="NCBI Taxonomy" id="1172618"/>
    <lineage>
        <taxon>Bacteria</taxon>
        <taxon>Bacillati</taxon>
        <taxon>Bacillota</taxon>
        <taxon>Bacilli</taxon>
        <taxon>Bacillales</taxon>
        <taxon>Paenibacillaceae</taxon>
        <taxon>Paenibacillus</taxon>
    </lineage>
</organism>
<dbReference type="PANTHER" id="PTHR30419:SF28">
    <property type="entry name" value="HTH-TYPE TRANSCRIPTIONAL REGULATOR BSDA"/>
    <property type="match status" value="1"/>
</dbReference>
<evidence type="ECO:0000313" key="8">
    <source>
        <dbReference type="Proteomes" id="UP000670947"/>
    </source>
</evidence>
<dbReference type="Gene3D" id="1.10.10.10">
    <property type="entry name" value="Winged helix-like DNA-binding domain superfamily/Winged helix DNA-binding domain"/>
    <property type="match status" value="1"/>
</dbReference>
<dbReference type="SUPFAM" id="SSF53850">
    <property type="entry name" value="Periplasmic binding protein-like II"/>
    <property type="match status" value="1"/>
</dbReference>
<dbReference type="InterPro" id="IPR000847">
    <property type="entry name" value="LysR_HTH_N"/>
</dbReference>
<dbReference type="PROSITE" id="PS50931">
    <property type="entry name" value="HTH_LYSR"/>
    <property type="match status" value="1"/>
</dbReference>
<dbReference type="PANTHER" id="PTHR30419">
    <property type="entry name" value="HTH-TYPE TRANSCRIPTIONAL REGULATOR YBHD"/>
    <property type="match status" value="1"/>
</dbReference>
<proteinExistence type="inferred from homology"/>
<dbReference type="RefSeq" id="WP_208848955.1">
    <property type="nucleotide sequence ID" value="NZ_JAGGDJ010000015.1"/>
</dbReference>
<sequence length="334" mass="36971">MELTQLDYFLTVSRLQHMTMAAKALNVTQPALSHAISKLESELGVPLFDRGGRNLRLNRYGAAFAKWVDEALASIRKGMQEIEESSSPDTGVIPLSYLNILGVDLVPSLVTAYLERYPKVRFELIQGDNADIDEQLESGRSDLLLTSKETVTDNREWIVVRRMPLYVVVSERHRFANLASIRLAELSGEPFVGLSKNCGLRDSIRARAASADFALASAYDAEDLITVAGFIKAGLGVSVLPRTPGLLLDGLVWIPIRDEDWQWELGLKWRRDRYLSPAAKRFIDFVRERSLADGVAPERAAGPPDAPSAGTPAPAHAEERDRHAAEQQDGHAEQ</sequence>
<accession>A0ABS3WCU0</accession>
<dbReference type="EMBL" id="JAGGDJ010000015">
    <property type="protein sequence ID" value="MBO7746161.1"/>
    <property type="molecule type" value="Genomic_DNA"/>
</dbReference>
<keyword evidence="2" id="KW-0805">Transcription regulation</keyword>
<evidence type="ECO:0000256" key="1">
    <source>
        <dbReference type="ARBA" id="ARBA00009437"/>
    </source>
</evidence>
<dbReference type="Proteomes" id="UP000670947">
    <property type="component" value="Unassembled WGS sequence"/>
</dbReference>
<feature type="compositionally biased region" description="Basic and acidic residues" evidence="5">
    <location>
        <begin position="316"/>
        <end position="334"/>
    </location>
</feature>
<evidence type="ECO:0000256" key="2">
    <source>
        <dbReference type="ARBA" id="ARBA00023015"/>
    </source>
</evidence>
<dbReference type="Pfam" id="PF03466">
    <property type="entry name" value="LysR_substrate"/>
    <property type="match status" value="1"/>
</dbReference>
<dbReference type="InterPro" id="IPR005119">
    <property type="entry name" value="LysR_subst-bd"/>
</dbReference>
<comment type="similarity">
    <text evidence="1">Belongs to the LysR transcriptional regulatory family.</text>
</comment>
<dbReference type="CDD" id="cd08434">
    <property type="entry name" value="PBP2_GltC_like"/>
    <property type="match status" value="1"/>
</dbReference>
<evidence type="ECO:0000256" key="5">
    <source>
        <dbReference type="SAM" id="MobiDB-lite"/>
    </source>
</evidence>
<evidence type="ECO:0000259" key="6">
    <source>
        <dbReference type="PROSITE" id="PS50931"/>
    </source>
</evidence>
<feature type="region of interest" description="Disordered" evidence="5">
    <location>
        <begin position="294"/>
        <end position="334"/>
    </location>
</feature>
<keyword evidence="8" id="KW-1185">Reference proteome</keyword>
<evidence type="ECO:0000313" key="7">
    <source>
        <dbReference type="EMBL" id="MBO7746161.1"/>
    </source>
</evidence>
<keyword evidence="4" id="KW-0804">Transcription</keyword>
<evidence type="ECO:0000256" key="4">
    <source>
        <dbReference type="ARBA" id="ARBA00023163"/>
    </source>
</evidence>
<keyword evidence="3" id="KW-0238">DNA-binding</keyword>
<protein>
    <submittedName>
        <fullName evidence="7">LysR family transcriptional regulator</fullName>
    </submittedName>
</protein>
<dbReference type="InterPro" id="IPR036390">
    <property type="entry name" value="WH_DNA-bd_sf"/>
</dbReference>
<dbReference type="Pfam" id="PF00126">
    <property type="entry name" value="HTH_1"/>
    <property type="match status" value="1"/>
</dbReference>
<feature type="domain" description="HTH lysR-type" evidence="6">
    <location>
        <begin position="1"/>
        <end position="58"/>
    </location>
</feature>
<reference evidence="7 8" key="1">
    <citation type="submission" date="2021-03" db="EMBL/GenBank/DDBJ databases">
        <title>Paenibacillus artemisicola MWE-103 whole genome sequence.</title>
        <authorList>
            <person name="Ham Y.J."/>
        </authorList>
    </citation>
    <scope>NUCLEOTIDE SEQUENCE [LARGE SCALE GENOMIC DNA]</scope>
    <source>
        <strain evidence="7 8">MWE-103</strain>
    </source>
</reference>
<dbReference type="SUPFAM" id="SSF46785">
    <property type="entry name" value="Winged helix' DNA-binding domain"/>
    <property type="match status" value="1"/>
</dbReference>
<gene>
    <name evidence="7" type="ORF">I8J29_18280</name>
</gene>
<dbReference type="InterPro" id="IPR050950">
    <property type="entry name" value="HTH-type_LysR_regulators"/>
</dbReference>
<dbReference type="InterPro" id="IPR036388">
    <property type="entry name" value="WH-like_DNA-bd_sf"/>
</dbReference>
<dbReference type="Gene3D" id="3.40.190.290">
    <property type="match status" value="1"/>
</dbReference>
<evidence type="ECO:0000256" key="3">
    <source>
        <dbReference type="ARBA" id="ARBA00023125"/>
    </source>
</evidence>
<name>A0ABS3WCU0_9BACL</name>